<organism evidence="5 6">
    <name type="scientific">Paenibacillus pasadenensis</name>
    <dbReference type="NCBI Taxonomy" id="217090"/>
    <lineage>
        <taxon>Bacteria</taxon>
        <taxon>Bacillati</taxon>
        <taxon>Bacillota</taxon>
        <taxon>Bacilli</taxon>
        <taxon>Bacillales</taxon>
        <taxon>Paenibacillaceae</taxon>
        <taxon>Paenibacillus</taxon>
    </lineage>
</organism>
<dbReference type="PANTHER" id="PTHR43464:SF19">
    <property type="entry name" value="UBIQUINONE BIOSYNTHESIS O-METHYLTRANSFERASE, MITOCHONDRIAL"/>
    <property type="match status" value="1"/>
</dbReference>
<dbReference type="CDD" id="cd02440">
    <property type="entry name" value="AdoMet_MTases"/>
    <property type="match status" value="1"/>
</dbReference>
<dbReference type="Gene3D" id="3.40.50.150">
    <property type="entry name" value="Vaccinia Virus protein VP39"/>
    <property type="match status" value="1"/>
</dbReference>
<evidence type="ECO:0000256" key="1">
    <source>
        <dbReference type="ARBA" id="ARBA00022603"/>
    </source>
</evidence>
<evidence type="ECO:0000313" key="5">
    <source>
        <dbReference type="EMBL" id="PLT45924.1"/>
    </source>
</evidence>
<dbReference type="InterPro" id="IPR041698">
    <property type="entry name" value="Methyltransf_25"/>
</dbReference>
<feature type="domain" description="Methyltransferase" evidence="4">
    <location>
        <begin position="56"/>
        <end position="158"/>
    </location>
</feature>
<dbReference type="InterPro" id="IPR029063">
    <property type="entry name" value="SAM-dependent_MTases_sf"/>
</dbReference>
<gene>
    <name evidence="5" type="ORF">B8V81_4355</name>
</gene>
<dbReference type="GO" id="GO:0032259">
    <property type="term" value="P:methylation"/>
    <property type="evidence" value="ECO:0007669"/>
    <property type="project" value="UniProtKB-KW"/>
</dbReference>
<dbReference type="EMBL" id="NFEZ01000004">
    <property type="protein sequence ID" value="PLT45924.1"/>
    <property type="molecule type" value="Genomic_DNA"/>
</dbReference>
<keyword evidence="6" id="KW-1185">Reference proteome</keyword>
<protein>
    <submittedName>
        <fullName evidence="5">Methyltransferase</fullName>
        <ecNumber evidence="5">2.1.1.-</ecNumber>
    </submittedName>
</protein>
<dbReference type="AlphaFoldDB" id="A0A2N5N6E8"/>
<evidence type="ECO:0000313" key="6">
    <source>
        <dbReference type="Proteomes" id="UP000234789"/>
    </source>
</evidence>
<dbReference type="PANTHER" id="PTHR43464">
    <property type="entry name" value="METHYLTRANSFERASE"/>
    <property type="match status" value="1"/>
</dbReference>
<proteinExistence type="predicted"/>
<name>A0A2N5N6E8_9BACL</name>
<evidence type="ECO:0000256" key="2">
    <source>
        <dbReference type="ARBA" id="ARBA00022679"/>
    </source>
</evidence>
<keyword evidence="3" id="KW-0949">S-adenosyl-L-methionine</keyword>
<sequence>MGASEFEQAREAEKDYHAKLYEEQDILKPGSWMAEPLPFAMELLEELLADNPSPVVLDLGSGPGRNAIPIARRLQEAGDGRIVGTDLLEAAVDKLQENAAKFGVADQVRAIRADVEQEAFEAEAYDYVLACGCLEHVSSEEALLRVIRKLQDATRPGGIHGLSMNTNLRETALETGEELPPQIELRLSENRARSLLEQAYEGWDVLLRSGHDVKIEEDKYDGPTEFKARNVVFAARKRGMPRP</sequence>
<dbReference type="Pfam" id="PF13649">
    <property type="entry name" value="Methyltransf_25"/>
    <property type="match status" value="1"/>
</dbReference>
<dbReference type="Proteomes" id="UP000234789">
    <property type="component" value="Unassembled WGS sequence"/>
</dbReference>
<evidence type="ECO:0000256" key="3">
    <source>
        <dbReference type="ARBA" id="ARBA00022691"/>
    </source>
</evidence>
<evidence type="ECO:0000259" key="4">
    <source>
        <dbReference type="Pfam" id="PF13649"/>
    </source>
</evidence>
<comment type="caution">
    <text evidence="5">The sequence shown here is derived from an EMBL/GenBank/DDBJ whole genome shotgun (WGS) entry which is preliminary data.</text>
</comment>
<reference evidence="5 6" key="1">
    <citation type="submission" date="2017-05" db="EMBL/GenBank/DDBJ databases">
        <title>Functional genome analysis of Paenibacillus pasadenensis strain R16: insights on endophytic life style and antifungal activity.</title>
        <authorList>
            <person name="Passera A."/>
            <person name="Marcolungo L."/>
            <person name="Casati P."/>
            <person name="Brasca M."/>
            <person name="Quaglino F."/>
            <person name="Delledonne M."/>
        </authorList>
    </citation>
    <scope>NUCLEOTIDE SEQUENCE [LARGE SCALE GENOMIC DNA]</scope>
    <source>
        <strain evidence="5 6">R16</strain>
    </source>
</reference>
<keyword evidence="2 5" id="KW-0808">Transferase</keyword>
<keyword evidence="1 5" id="KW-0489">Methyltransferase</keyword>
<dbReference type="SUPFAM" id="SSF53335">
    <property type="entry name" value="S-adenosyl-L-methionine-dependent methyltransferases"/>
    <property type="match status" value="1"/>
</dbReference>
<dbReference type="RefSeq" id="WP_101809140.1">
    <property type="nucleotide sequence ID" value="NZ_NFEZ01000004.1"/>
</dbReference>
<accession>A0A2N5N6E8</accession>
<dbReference type="EC" id="2.1.1.-" evidence="5"/>
<dbReference type="GO" id="GO:0008168">
    <property type="term" value="F:methyltransferase activity"/>
    <property type="evidence" value="ECO:0007669"/>
    <property type="project" value="UniProtKB-KW"/>
</dbReference>